<name>A0AAQ3UXR4_PASNO</name>
<gene>
    <name evidence="1" type="ORF">U9M48_043720</name>
</gene>
<sequence>MHQICGHKGSITPPSQPLSSSSLVILGCLIFSRRRSPDLHLLPVLLISQWWKLQNNWRIAPHPKILPTQIKVNDINQSSPACSGLIVAS</sequence>
<protein>
    <submittedName>
        <fullName evidence="1">Uncharacterized protein</fullName>
    </submittedName>
</protein>
<evidence type="ECO:0000313" key="2">
    <source>
        <dbReference type="Proteomes" id="UP001341281"/>
    </source>
</evidence>
<organism evidence="1 2">
    <name type="scientific">Paspalum notatum var. saurae</name>
    <dbReference type="NCBI Taxonomy" id="547442"/>
    <lineage>
        <taxon>Eukaryota</taxon>
        <taxon>Viridiplantae</taxon>
        <taxon>Streptophyta</taxon>
        <taxon>Embryophyta</taxon>
        <taxon>Tracheophyta</taxon>
        <taxon>Spermatophyta</taxon>
        <taxon>Magnoliopsida</taxon>
        <taxon>Liliopsida</taxon>
        <taxon>Poales</taxon>
        <taxon>Poaceae</taxon>
        <taxon>PACMAD clade</taxon>
        <taxon>Panicoideae</taxon>
        <taxon>Andropogonodae</taxon>
        <taxon>Paspaleae</taxon>
        <taxon>Paspalinae</taxon>
        <taxon>Paspalum</taxon>
    </lineage>
</organism>
<dbReference type="EMBL" id="CP144754">
    <property type="protein sequence ID" value="WVZ98255.1"/>
    <property type="molecule type" value="Genomic_DNA"/>
</dbReference>
<keyword evidence="2" id="KW-1185">Reference proteome</keyword>
<accession>A0AAQ3UXR4</accession>
<proteinExistence type="predicted"/>
<dbReference type="AlphaFoldDB" id="A0AAQ3UXR4"/>
<reference evidence="1 2" key="1">
    <citation type="submission" date="2024-02" db="EMBL/GenBank/DDBJ databases">
        <title>High-quality chromosome-scale genome assembly of Pensacola bahiagrass (Paspalum notatum Flugge var. saurae).</title>
        <authorList>
            <person name="Vega J.M."/>
            <person name="Podio M."/>
            <person name="Orjuela J."/>
            <person name="Siena L.A."/>
            <person name="Pessino S.C."/>
            <person name="Combes M.C."/>
            <person name="Mariac C."/>
            <person name="Albertini E."/>
            <person name="Pupilli F."/>
            <person name="Ortiz J.P.A."/>
            <person name="Leblanc O."/>
        </authorList>
    </citation>
    <scope>NUCLEOTIDE SEQUENCE [LARGE SCALE GENOMIC DNA]</scope>
    <source>
        <strain evidence="1">R1</strain>
        <tissue evidence="1">Leaf</tissue>
    </source>
</reference>
<dbReference type="Proteomes" id="UP001341281">
    <property type="component" value="Chromosome 10"/>
</dbReference>
<evidence type="ECO:0000313" key="1">
    <source>
        <dbReference type="EMBL" id="WVZ98255.1"/>
    </source>
</evidence>